<protein>
    <submittedName>
        <fullName evidence="1">Uncharacterized protein</fullName>
    </submittedName>
</protein>
<sequence>MCVNVITMPSVISYYFMWDFVGIKNVVSFIENNGYQIIKIGSFIVTQCTELPGRIIRCDSPRFDLHFQAISINGISTRRRITEKSHTQCIRNQPFSIVTNRIILGANYTSRTQLR</sequence>
<dbReference type="EMBL" id="CP087880">
    <property type="protein sequence ID" value="UGS43683.1"/>
    <property type="molecule type" value="Genomic_DNA"/>
</dbReference>
<dbReference type="Proteomes" id="UP001199659">
    <property type="component" value="Chromosome"/>
</dbReference>
<name>A0ABY3SC22_9ENTR</name>
<accession>A0ABY3SC22</accession>
<evidence type="ECO:0000313" key="2">
    <source>
        <dbReference type="Proteomes" id="UP001199659"/>
    </source>
</evidence>
<gene>
    <name evidence="1" type="ORF">G163CM_44630</name>
</gene>
<keyword evidence="2" id="KW-1185">Reference proteome</keyword>
<organism evidence="1 2">
    <name type="scientific">Pseudocitrobacter corydidari</name>
    <dbReference type="NCBI Taxonomy" id="2891570"/>
    <lineage>
        <taxon>Bacteria</taxon>
        <taxon>Pseudomonadati</taxon>
        <taxon>Pseudomonadota</taxon>
        <taxon>Gammaproteobacteria</taxon>
        <taxon>Enterobacterales</taxon>
        <taxon>Enterobacteriaceae</taxon>
        <taxon>Pseudocitrobacter</taxon>
    </lineage>
</organism>
<proteinExistence type="predicted"/>
<reference evidence="1 2" key="1">
    <citation type="journal article" date="2022" name="Int. J. Syst. Evol. Microbiol.">
        <title>Pseudocitrobacter corydidari sp. nov., isolated from the Asian emerald cockroach Corydidarum magnifica.</title>
        <authorList>
            <person name="Guzman J."/>
            <person name="Poehlein A."/>
            <person name="Glaeser S.P."/>
            <person name="Schwengers O."/>
            <person name="Blom J."/>
            <person name="Hollensteiner J."/>
            <person name="Kampfer P."/>
            <person name="Vilcinskas A."/>
        </authorList>
    </citation>
    <scope>NUCLEOTIDE SEQUENCE [LARGE SCALE GENOMIC DNA]</scope>
    <source>
        <strain evidence="1">G163CM</strain>
    </source>
</reference>
<evidence type="ECO:0000313" key="1">
    <source>
        <dbReference type="EMBL" id="UGS43683.1"/>
    </source>
</evidence>